<evidence type="ECO:0000313" key="2">
    <source>
        <dbReference type="Proteomes" id="UP000037397"/>
    </source>
</evidence>
<organism evidence="1 2">
    <name type="scientific">Luteipulveratus halotolerans</name>
    <dbReference type="NCBI Taxonomy" id="1631356"/>
    <lineage>
        <taxon>Bacteria</taxon>
        <taxon>Bacillati</taxon>
        <taxon>Actinomycetota</taxon>
        <taxon>Actinomycetes</taxon>
        <taxon>Micrococcales</taxon>
        <taxon>Dermacoccaceae</taxon>
        <taxon>Luteipulveratus</taxon>
    </lineage>
</organism>
<protein>
    <submittedName>
        <fullName evidence="1">Uncharacterized protein</fullName>
    </submittedName>
</protein>
<dbReference type="Proteomes" id="UP000037397">
    <property type="component" value="Unassembled WGS sequence"/>
</dbReference>
<dbReference type="EMBL" id="LAIR01000002">
    <property type="protein sequence ID" value="KNX37020.1"/>
    <property type="molecule type" value="Genomic_DNA"/>
</dbReference>
<accession>A0A0L6CHF6</accession>
<keyword evidence="2" id="KW-1185">Reference proteome</keyword>
<gene>
    <name evidence="1" type="ORF">VV01_07450</name>
</gene>
<evidence type="ECO:0000313" key="1">
    <source>
        <dbReference type="EMBL" id="KNX37020.1"/>
    </source>
</evidence>
<dbReference type="AlphaFoldDB" id="A0A0L6CHF6"/>
<dbReference type="RefSeq" id="WP_050669339.1">
    <property type="nucleotide sequence ID" value="NZ_LAIR01000002.1"/>
</dbReference>
<sequence length="120" mass="13289">MDELRALLHRVDTKKFGAGDLSAHPPRVEVDMACSIVTARVEELERDPDGCRLETLSVVESSRLQVVIAALEYFALEHDVIPDSRPTGHVDDMTIVHWAIGMVQRQLPVQPQSAPPADQP</sequence>
<reference evidence="2" key="1">
    <citation type="submission" date="2015-03" db="EMBL/GenBank/DDBJ databases">
        <title>Luteipulveratus halotolerans sp. nov., a novel actinobacterium (Dermacoccaceae) from Sarawak, Malaysia.</title>
        <authorList>
            <person name="Juboi H."/>
            <person name="Basik A."/>
            <person name="Shamsul S.S."/>
            <person name="Arnold P."/>
            <person name="Schmitt E.K."/>
            <person name="Sanglier J.-J."/>
            <person name="Yeo T."/>
        </authorList>
    </citation>
    <scope>NUCLEOTIDE SEQUENCE [LARGE SCALE GENOMIC DNA]</scope>
    <source>
        <strain evidence="2">C296001</strain>
    </source>
</reference>
<proteinExistence type="predicted"/>
<dbReference type="OrthoDB" id="5147675at2"/>
<comment type="caution">
    <text evidence="1">The sequence shown here is derived from an EMBL/GenBank/DDBJ whole genome shotgun (WGS) entry which is preliminary data.</text>
</comment>
<dbReference type="STRING" id="1631356.VV01_07450"/>
<name>A0A0L6CHF6_9MICO</name>